<proteinExistence type="predicted"/>
<organism evidence="1 2">
    <name type="scientific">Pseudoalteromonas lipolytica</name>
    <dbReference type="NCBI Taxonomy" id="570156"/>
    <lineage>
        <taxon>Bacteria</taxon>
        <taxon>Pseudomonadati</taxon>
        <taxon>Pseudomonadota</taxon>
        <taxon>Gammaproteobacteria</taxon>
        <taxon>Alteromonadales</taxon>
        <taxon>Pseudoalteromonadaceae</taxon>
        <taxon>Pseudoalteromonas</taxon>
    </lineage>
</organism>
<accession>A0ABU8SYP7</accession>
<protein>
    <recommendedName>
        <fullName evidence="3">Lipoprotein</fullName>
    </recommendedName>
</protein>
<dbReference type="EMBL" id="JAQPZS010000025">
    <property type="protein sequence ID" value="MEJ6498161.1"/>
    <property type="molecule type" value="Genomic_DNA"/>
</dbReference>
<reference evidence="1 2" key="1">
    <citation type="submission" date="2023-01" db="EMBL/GenBank/DDBJ databases">
        <title>Trichodesmium-associated heterotrophic epibiont bacteria.</title>
        <authorList>
            <person name="Cleveland C.S."/>
            <person name="Webb E.A."/>
        </authorList>
    </citation>
    <scope>NUCLEOTIDE SEQUENCE [LARGE SCALE GENOMIC DNA]</scope>
    <source>
        <strain evidence="1 2">USCH2</strain>
    </source>
</reference>
<evidence type="ECO:0008006" key="3">
    <source>
        <dbReference type="Google" id="ProtNLM"/>
    </source>
</evidence>
<sequence>MKTLYLIALTSLITGCVSFKPVEIESIQKFSDTSDCGDPVTDICKARLYASSISQKYKSTVLDNYGKNNEFDSWILNLVTIGVGAEVADLHSDVVKSAAVGLGYQSARKTYRSIPFQMQIYTNAITAAQCVYDNSRRLEDGFSKLDKIQLIISALDQSISILDVDTSLTNQLINNHFKELGSYDLIKTKLTRALDLANQSFNSLDSADVEVVQAIQRIDITILKRFNGQLPDISEISSQIRAQITENIKLDEGGDVSELPSWNVQNLVLAGATPPPYAHLKKPLADALLAMNELSKMRVERYISDLNLVKACSARI</sequence>
<name>A0ABU8SYP7_9GAMM</name>
<gene>
    <name evidence="1" type="ORF">PQI24_19170</name>
</gene>
<evidence type="ECO:0000313" key="2">
    <source>
        <dbReference type="Proteomes" id="UP001377972"/>
    </source>
</evidence>
<evidence type="ECO:0000313" key="1">
    <source>
        <dbReference type="EMBL" id="MEJ6498161.1"/>
    </source>
</evidence>
<comment type="caution">
    <text evidence="1">The sequence shown here is derived from an EMBL/GenBank/DDBJ whole genome shotgun (WGS) entry which is preliminary data.</text>
</comment>
<dbReference type="RefSeq" id="WP_339982223.1">
    <property type="nucleotide sequence ID" value="NZ_JAQPZS010000025.1"/>
</dbReference>
<dbReference type="PROSITE" id="PS51257">
    <property type="entry name" value="PROKAR_LIPOPROTEIN"/>
    <property type="match status" value="1"/>
</dbReference>
<dbReference type="Proteomes" id="UP001377972">
    <property type="component" value="Unassembled WGS sequence"/>
</dbReference>
<keyword evidence="2" id="KW-1185">Reference proteome</keyword>